<dbReference type="Gene3D" id="3.40.50.300">
    <property type="entry name" value="P-loop containing nucleotide triphosphate hydrolases"/>
    <property type="match status" value="2"/>
</dbReference>
<keyword evidence="6" id="KW-0378">Hydrolase</keyword>
<dbReference type="SMART" id="SM00487">
    <property type="entry name" value="DEXDc"/>
    <property type="match status" value="1"/>
</dbReference>
<dbReference type="GO" id="GO:0016787">
    <property type="term" value="F:hydrolase activity"/>
    <property type="evidence" value="ECO:0007669"/>
    <property type="project" value="UniProtKB-KW"/>
</dbReference>
<evidence type="ECO:0000256" key="1">
    <source>
        <dbReference type="ARBA" id="ARBA00006847"/>
    </source>
</evidence>
<protein>
    <submittedName>
        <fullName evidence="11">CRISPR-associated helicase Cas3, core</fullName>
    </submittedName>
</protein>
<comment type="similarity">
    <text evidence="1">In the N-terminal section; belongs to the CRISPR-associated nuclease Cas3-HD family.</text>
</comment>
<keyword evidence="12" id="KW-1185">Reference proteome</keyword>
<keyword evidence="9" id="KW-0051">Antiviral defense</keyword>
<comment type="similarity">
    <text evidence="2">In the central section; belongs to the CRISPR-associated helicase Cas3 family.</text>
</comment>
<dbReference type="InterPro" id="IPR054712">
    <property type="entry name" value="Cas3-like_dom"/>
</dbReference>
<dbReference type="Gene3D" id="1.10.3210.30">
    <property type="match status" value="1"/>
</dbReference>
<evidence type="ECO:0000313" key="11">
    <source>
        <dbReference type="EMBL" id="CAO81147.1"/>
    </source>
</evidence>
<proteinExistence type="inferred from homology"/>
<dbReference type="NCBIfam" id="TIGR01596">
    <property type="entry name" value="cas3_HD"/>
    <property type="match status" value="1"/>
</dbReference>
<dbReference type="Pfam" id="PF22590">
    <property type="entry name" value="Cas3-like_C_2"/>
    <property type="match status" value="1"/>
</dbReference>
<dbReference type="EMBL" id="CU466930">
    <property type="protein sequence ID" value="CAO81147.1"/>
    <property type="molecule type" value="Genomic_DNA"/>
</dbReference>
<dbReference type="AlphaFoldDB" id="B0VIK6"/>
<keyword evidence="8" id="KW-0067">ATP-binding</keyword>
<dbReference type="InterPro" id="IPR011545">
    <property type="entry name" value="DEAD/DEAH_box_helicase_dom"/>
</dbReference>
<dbReference type="GO" id="GO:0051607">
    <property type="term" value="P:defense response to virus"/>
    <property type="evidence" value="ECO:0007669"/>
    <property type="project" value="UniProtKB-KW"/>
</dbReference>
<evidence type="ECO:0000256" key="3">
    <source>
        <dbReference type="ARBA" id="ARBA00022722"/>
    </source>
</evidence>
<dbReference type="InterPro" id="IPR006483">
    <property type="entry name" value="CRISPR-assoc_Cas3_HD"/>
</dbReference>
<dbReference type="PROSITE" id="PS51643">
    <property type="entry name" value="HD_CAS3"/>
    <property type="match status" value="1"/>
</dbReference>
<dbReference type="HOGENOM" id="CLU_010123_1_1_0"/>
<dbReference type="InterPro" id="IPR027417">
    <property type="entry name" value="P-loop_NTPase"/>
</dbReference>
<dbReference type="CDD" id="cd17930">
    <property type="entry name" value="DEXHc_cas3"/>
    <property type="match status" value="1"/>
</dbReference>
<evidence type="ECO:0000256" key="5">
    <source>
        <dbReference type="ARBA" id="ARBA00022741"/>
    </source>
</evidence>
<dbReference type="GO" id="GO:0004518">
    <property type="term" value="F:nuclease activity"/>
    <property type="evidence" value="ECO:0007669"/>
    <property type="project" value="UniProtKB-KW"/>
</dbReference>
<dbReference type="NCBIfam" id="TIGR01587">
    <property type="entry name" value="cas3_core"/>
    <property type="match status" value="1"/>
</dbReference>
<organism evidence="11 12">
    <name type="scientific">Cloacimonas acidaminovorans (strain Evry)</name>
    <dbReference type="NCBI Taxonomy" id="459349"/>
    <lineage>
        <taxon>Bacteria</taxon>
        <taxon>Pseudomonadati</taxon>
        <taxon>Candidatus Cloacimonadota</taxon>
        <taxon>Candidatus Cloacimonadia</taxon>
        <taxon>Candidatus Cloacimonadales</taxon>
        <taxon>Candidatus Cloacimonadaceae</taxon>
        <taxon>Candidatus Cloacimonas</taxon>
    </lineage>
</organism>
<dbReference type="STRING" id="459349.CLOAM1291"/>
<dbReference type="InterPro" id="IPR038257">
    <property type="entry name" value="CRISPR-assoc_Cas3_HD_sf"/>
</dbReference>
<dbReference type="GO" id="GO:0046872">
    <property type="term" value="F:metal ion binding"/>
    <property type="evidence" value="ECO:0007669"/>
    <property type="project" value="UniProtKB-KW"/>
</dbReference>
<dbReference type="KEGG" id="caci:CLOAM1291"/>
<keyword evidence="7" id="KW-0347">Helicase</keyword>
<keyword evidence="5" id="KW-0547">Nucleotide-binding</keyword>
<evidence type="ECO:0000256" key="9">
    <source>
        <dbReference type="ARBA" id="ARBA00023118"/>
    </source>
</evidence>
<evidence type="ECO:0000256" key="2">
    <source>
        <dbReference type="ARBA" id="ARBA00009046"/>
    </source>
</evidence>
<dbReference type="Proteomes" id="UP000002019">
    <property type="component" value="Chromosome"/>
</dbReference>
<dbReference type="InterPro" id="IPR006474">
    <property type="entry name" value="Helicase_Cas3_CRISPR-ass_core"/>
</dbReference>
<feature type="domain" description="HD Cas3-type" evidence="10">
    <location>
        <begin position="9"/>
        <end position="213"/>
    </location>
</feature>
<evidence type="ECO:0000256" key="4">
    <source>
        <dbReference type="ARBA" id="ARBA00022723"/>
    </source>
</evidence>
<sequence length="803" mass="92539">MIISHPAKNGYQEKLLVDHLAEVASDAKEMIQKLSLNLTTTTKDKLAFVAEKIGIMHDLGKASSYFQNYVRGGNRNNLTHHSYISAVITFFNFHSWKEYSSFAPNAFKCVQKHHSNLSSFWGEDLNNAALIDETLTIYKSVWENINNDVDLKKLLEKHNIILPELSYNSFQFMSDNLEEFSLNYSPTNIDEAVESFLIQNLLFSVLIDADKHNAAVKEYVFLEKLNPKLSFSPAKKIAEKNKIQSALNTLRNQFIDNIRSNQNITPSQKLYTLTAPTGSGKTFACLEFTDLIQSYEDNLRRVIYCLPYTSIIDQNYQEFENVLLSNLNEKTNLDYRFLVKHHHLVDYSAITKDEPTYNWEELQKDILSIESWESACVISTFVQLFHSLIGNRNAMVRKLHNIINSIILLDEVQNLPADYYPLLRVVFKVLAEKFDTYILSCSATQPYLYPDGKYIELCKKELFSVPDFNRVKLYINLKEQSVDEFCQNFLEFNDAKSILIVMNTKRSALAVYNYLSSNYQSSYQVFCLTTLHIPIHRQEIIDKINTILKEIQKKVILVSTQLVEAGVDLSFQRVYRDFGPLDSIIQVAGRCNRNNELGELGGEMFLVNLQKDGRLLSHYVYDKYLLSKTKECLEQFTSLESRQFSHIIDVYYQILDIGAKGEAILRAISDLNYDQNIQNQVPIADFKLISDDYATETVYILCDDTSTNAISSIIGYLDCLKNTKLPKEEIQKIKTALEKEYRALNSYQITLSPNELSVIYDSYKVKKLNDHIYYIDSEFIEDFYECSTGFKLYSTAKSSCLAL</sequence>
<dbReference type="GO" id="GO:0003676">
    <property type="term" value="F:nucleic acid binding"/>
    <property type="evidence" value="ECO:0007669"/>
    <property type="project" value="InterPro"/>
</dbReference>
<evidence type="ECO:0000256" key="8">
    <source>
        <dbReference type="ARBA" id="ARBA00022840"/>
    </source>
</evidence>
<dbReference type="RefSeq" id="WP_015425005.1">
    <property type="nucleotide sequence ID" value="NC_020449.1"/>
</dbReference>
<evidence type="ECO:0000256" key="6">
    <source>
        <dbReference type="ARBA" id="ARBA00022801"/>
    </source>
</evidence>
<dbReference type="GO" id="GO:0004386">
    <property type="term" value="F:helicase activity"/>
    <property type="evidence" value="ECO:0007669"/>
    <property type="project" value="UniProtKB-KW"/>
</dbReference>
<dbReference type="GO" id="GO:0005524">
    <property type="term" value="F:ATP binding"/>
    <property type="evidence" value="ECO:0007669"/>
    <property type="project" value="UniProtKB-KW"/>
</dbReference>
<evidence type="ECO:0000256" key="7">
    <source>
        <dbReference type="ARBA" id="ARBA00022806"/>
    </source>
</evidence>
<keyword evidence="3" id="KW-0540">Nuclease</keyword>
<dbReference type="InterPro" id="IPR014001">
    <property type="entry name" value="Helicase_ATP-bd"/>
</dbReference>
<keyword evidence="4" id="KW-0479">Metal-binding</keyword>
<dbReference type="OrthoDB" id="9810236at2"/>
<dbReference type="Pfam" id="PF00270">
    <property type="entry name" value="DEAD"/>
    <property type="match status" value="1"/>
</dbReference>
<evidence type="ECO:0000313" key="12">
    <source>
        <dbReference type="Proteomes" id="UP000002019"/>
    </source>
</evidence>
<gene>
    <name evidence="11" type="ordered locus">CLOAM1291</name>
</gene>
<dbReference type="SUPFAM" id="SSF52540">
    <property type="entry name" value="P-loop containing nucleoside triphosphate hydrolases"/>
    <property type="match status" value="1"/>
</dbReference>
<accession>B0VIK6</accession>
<evidence type="ECO:0000259" key="10">
    <source>
        <dbReference type="PROSITE" id="PS51643"/>
    </source>
</evidence>
<name>B0VIK6_CLOAI</name>
<dbReference type="eggNOG" id="COG1203">
    <property type="taxonomic scope" value="Bacteria"/>
</dbReference>
<reference evidence="11 12" key="1">
    <citation type="journal article" date="2008" name="J. Bacteriol.">
        <title>'Candidatus Cloacamonas acidaminovorans': genome sequence reconstruction provides a first glimpse of a new bacterial division.</title>
        <authorList>
            <person name="Pelletier E."/>
            <person name="Kreimeyer A."/>
            <person name="Bocs S."/>
            <person name="Rouy Z."/>
            <person name="Gyapay G."/>
            <person name="Chouari R."/>
            <person name="Riviere D."/>
            <person name="Ganesan A."/>
            <person name="Daegelen P."/>
            <person name="Sghir A."/>
            <person name="Cohen G.N."/>
            <person name="Medigue C."/>
            <person name="Weissenbach J."/>
            <person name="Le Paslier D."/>
        </authorList>
    </citation>
    <scope>NUCLEOTIDE SEQUENCE [LARGE SCALE GENOMIC DNA]</scope>
    <source>
        <strain evidence="12">Evry</strain>
    </source>
</reference>
<dbReference type="CDD" id="cd09641">
    <property type="entry name" value="Cas3''_I"/>
    <property type="match status" value="1"/>
</dbReference>